<dbReference type="Pfam" id="PF20772">
    <property type="entry name" value="TACO1_YebC_N"/>
    <property type="match status" value="1"/>
</dbReference>
<evidence type="ECO:0008006" key="10">
    <source>
        <dbReference type="Google" id="ProtNLM"/>
    </source>
</evidence>
<evidence type="ECO:0000256" key="4">
    <source>
        <dbReference type="ARBA" id="ARBA00023125"/>
    </source>
</evidence>
<dbReference type="SUPFAM" id="SSF75625">
    <property type="entry name" value="YebC-like"/>
    <property type="match status" value="1"/>
</dbReference>
<sequence>MFGWFDQPLIVNDRNISDLSQAPVGGDRIESMSGHSKWSTIKHKKAIEDGKKGAAFTKIAKKIQIAAQKGKSADPEMNPFLRTALEEARSVNMPSDNVRRAIDKAIGGGSGVQIEEIIYEAYGPGGVGFLITAATDNRNRTGGEIKSIVDKAGGSLGSPGSVSYLNNISPVPLVHLEGDEYESCFSLIESLENQDDVVDVWSNLEPNE</sequence>
<dbReference type="Gene3D" id="1.10.10.200">
    <property type="match status" value="1"/>
</dbReference>
<evidence type="ECO:0000256" key="2">
    <source>
        <dbReference type="ARBA" id="ARBA00022490"/>
    </source>
</evidence>
<dbReference type="AlphaFoldDB" id="A0A0G1J0A8"/>
<keyword evidence="5" id="KW-0804">Transcription</keyword>
<evidence type="ECO:0000256" key="3">
    <source>
        <dbReference type="ARBA" id="ARBA00023015"/>
    </source>
</evidence>
<evidence type="ECO:0000313" key="9">
    <source>
        <dbReference type="Proteomes" id="UP000034826"/>
    </source>
</evidence>
<dbReference type="FunFam" id="1.10.10.200:FF:000002">
    <property type="entry name" value="Probable transcriptional regulatory protein CLM62_37755"/>
    <property type="match status" value="1"/>
</dbReference>
<dbReference type="InterPro" id="IPR017856">
    <property type="entry name" value="Integrase-like_N"/>
</dbReference>
<keyword evidence="4" id="KW-0238">DNA-binding</keyword>
<dbReference type="PATRIC" id="fig|1618564.3.peg.981"/>
<organism evidence="8 9">
    <name type="scientific">Candidatus Woesebacteria bacterium GW2011_GWA2_44_33</name>
    <dbReference type="NCBI Taxonomy" id="1618564"/>
    <lineage>
        <taxon>Bacteria</taxon>
        <taxon>Candidatus Woeseibacteriota</taxon>
    </lineage>
</organism>
<dbReference type="Proteomes" id="UP000034826">
    <property type="component" value="Unassembled WGS sequence"/>
</dbReference>
<reference evidence="8 9" key="1">
    <citation type="journal article" date="2015" name="Nature">
        <title>rRNA introns, odd ribosomes, and small enigmatic genomes across a large radiation of phyla.</title>
        <authorList>
            <person name="Brown C.T."/>
            <person name="Hug L.A."/>
            <person name="Thomas B.C."/>
            <person name="Sharon I."/>
            <person name="Castelle C.J."/>
            <person name="Singh A."/>
            <person name="Wilkins M.J."/>
            <person name="Williams K.H."/>
            <person name="Banfield J.F."/>
        </authorList>
    </citation>
    <scope>NUCLEOTIDE SEQUENCE [LARGE SCALE GENOMIC DNA]</scope>
</reference>
<evidence type="ECO:0000256" key="5">
    <source>
        <dbReference type="ARBA" id="ARBA00023163"/>
    </source>
</evidence>
<dbReference type="InterPro" id="IPR002876">
    <property type="entry name" value="Transcrip_reg_TACO1-like"/>
</dbReference>
<dbReference type="EMBL" id="LCIY01000054">
    <property type="protein sequence ID" value="KKT64665.1"/>
    <property type="molecule type" value="Genomic_DNA"/>
</dbReference>
<evidence type="ECO:0000259" key="7">
    <source>
        <dbReference type="Pfam" id="PF20772"/>
    </source>
</evidence>
<dbReference type="PANTHER" id="PTHR12532:SF6">
    <property type="entry name" value="TRANSCRIPTIONAL REGULATORY PROTEIN YEBC-RELATED"/>
    <property type="match status" value="1"/>
</dbReference>
<feature type="domain" description="TACO1/YebC-like N-terminal" evidence="7">
    <location>
        <begin position="36"/>
        <end position="107"/>
    </location>
</feature>
<dbReference type="PANTHER" id="PTHR12532">
    <property type="entry name" value="TRANSLATIONAL ACTIVATOR OF CYTOCHROME C OXIDASE 1"/>
    <property type="match status" value="1"/>
</dbReference>
<evidence type="ECO:0000256" key="1">
    <source>
        <dbReference type="ARBA" id="ARBA00008724"/>
    </source>
</evidence>
<dbReference type="InterPro" id="IPR029072">
    <property type="entry name" value="YebC-like"/>
</dbReference>
<comment type="caution">
    <text evidence="8">The sequence shown here is derived from an EMBL/GenBank/DDBJ whole genome shotgun (WGS) entry which is preliminary data.</text>
</comment>
<dbReference type="InterPro" id="IPR049083">
    <property type="entry name" value="TACO1_YebC_N"/>
</dbReference>
<accession>A0A0G1J0A8</accession>
<dbReference type="GO" id="GO:0003677">
    <property type="term" value="F:DNA binding"/>
    <property type="evidence" value="ECO:0007669"/>
    <property type="project" value="UniProtKB-KW"/>
</dbReference>
<dbReference type="Pfam" id="PF01709">
    <property type="entry name" value="Transcrip_reg"/>
    <property type="match status" value="1"/>
</dbReference>
<comment type="similarity">
    <text evidence="1">Belongs to the TACO1 family.</text>
</comment>
<gene>
    <name evidence="8" type="ORF">UW60_C0054G0002</name>
</gene>
<keyword evidence="3" id="KW-0805">Transcription regulation</keyword>
<dbReference type="InterPro" id="IPR026564">
    <property type="entry name" value="Transcrip_reg_TACO1-like_dom3"/>
</dbReference>
<dbReference type="InterPro" id="IPR048300">
    <property type="entry name" value="TACO1_YebC-like_2nd/3rd_dom"/>
</dbReference>
<feature type="domain" description="TACO1/YebC-like second and third" evidence="6">
    <location>
        <begin position="115"/>
        <end position="165"/>
    </location>
</feature>
<keyword evidence="2" id="KW-0963">Cytoplasm</keyword>
<protein>
    <recommendedName>
        <fullName evidence="10">Transcriptional regulatory protein</fullName>
    </recommendedName>
</protein>
<evidence type="ECO:0000313" key="8">
    <source>
        <dbReference type="EMBL" id="KKT64665.1"/>
    </source>
</evidence>
<dbReference type="Gene3D" id="3.30.70.980">
    <property type="match status" value="1"/>
</dbReference>
<evidence type="ECO:0000259" key="6">
    <source>
        <dbReference type="Pfam" id="PF01709"/>
    </source>
</evidence>
<name>A0A0G1J0A8_9BACT</name>
<dbReference type="GO" id="GO:0005829">
    <property type="term" value="C:cytosol"/>
    <property type="evidence" value="ECO:0007669"/>
    <property type="project" value="TreeGrafter"/>
</dbReference>
<proteinExistence type="inferred from homology"/>